<evidence type="ECO:0000313" key="2">
    <source>
        <dbReference type="EMBL" id="SPC97745.1"/>
    </source>
</evidence>
<proteinExistence type="predicted"/>
<organism evidence="2">
    <name type="scientific">Fagus sylvatica</name>
    <name type="common">Beechnut</name>
    <dbReference type="NCBI Taxonomy" id="28930"/>
    <lineage>
        <taxon>Eukaryota</taxon>
        <taxon>Viridiplantae</taxon>
        <taxon>Streptophyta</taxon>
        <taxon>Embryophyta</taxon>
        <taxon>Tracheophyta</taxon>
        <taxon>Spermatophyta</taxon>
        <taxon>Magnoliopsida</taxon>
        <taxon>eudicotyledons</taxon>
        <taxon>Gunneridae</taxon>
        <taxon>Pentapetalae</taxon>
        <taxon>rosids</taxon>
        <taxon>fabids</taxon>
        <taxon>Fagales</taxon>
        <taxon>Fagaceae</taxon>
        <taxon>Fagus</taxon>
    </lineage>
</organism>
<feature type="compositionally biased region" description="Basic and acidic residues" evidence="1">
    <location>
        <begin position="78"/>
        <end position="89"/>
    </location>
</feature>
<dbReference type="EMBL" id="OIVN01001794">
    <property type="protein sequence ID" value="SPC97745.1"/>
    <property type="molecule type" value="Genomic_DNA"/>
</dbReference>
<feature type="region of interest" description="Disordered" evidence="1">
    <location>
        <begin position="56"/>
        <end position="89"/>
    </location>
</feature>
<accession>A0A2N9GE08</accession>
<gene>
    <name evidence="2" type="ORF">FSB_LOCUS25627</name>
</gene>
<dbReference type="AlphaFoldDB" id="A0A2N9GE08"/>
<name>A0A2N9GE08_FAGSY</name>
<sequence length="89" mass="10050">MAVKKCGFCMVYKKDIEDLNQSMAQSSNNYCTSYDSLDVPHYNFDNLKVLAEGNKVKRSHDDYDGTRPPSGEGSSNERLTKFSESDLEV</sequence>
<protein>
    <submittedName>
        <fullName evidence="2">Uncharacterized protein</fullName>
    </submittedName>
</protein>
<evidence type="ECO:0000256" key="1">
    <source>
        <dbReference type="SAM" id="MobiDB-lite"/>
    </source>
</evidence>
<reference evidence="2" key="1">
    <citation type="submission" date="2018-02" db="EMBL/GenBank/DDBJ databases">
        <authorList>
            <person name="Cohen D.B."/>
            <person name="Kent A.D."/>
        </authorList>
    </citation>
    <scope>NUCLEOTIDE SEQUENCE</scope>
</reference>